<dbReference type="EMBL" id="JAZHGC010000044">
    <property type="protein sequence ID" value="MEM5291050.1"/>
    <property type="molecule type" value="Genomic_DNA"/>
</dbReference>
<keyword evidence="2" id="KW-1185">Reference proteome</keyword>
<name>A0ABU9QNJ3_9BURK</name>
<accession>A0ABU9QNJ3</accession>
<protein>
    <submittedName>
        <fullName evidence="1">Uncharacterized protein</fullName>
    </submittedName>
</protein>
<dbReference type="RefSeq" id="WP_201660107.1">
    <property type="nucleotide sequence ID" value="NZ_CAJHCS010000038.1"/>
</dbReference>
<proteinExistence type="predicted"/>
<gene>
    <name evidence="1" type="ORF">V4C55_35560</name>
</gene>
<organism evidence="1 2">
    <name type="scientific">Paraburkholderia sabiae</name>
    <dbReference type="NCBI Taxonomy" id="273251"/>
    <lineage>
        <taxon>Bacteria</taxon>
        <taxon>Pseudomonadati</taxon>
        <taxon>Pseudomonadota</taxon>
        <taxon>Betaproteobacteria</taxon>
        <taxon>Burkholderiales</taxon>
        <taxon>Burkholderiaceae</taxon>
        <taxon>Paraburkholderia</taxon>
    </lineage>
</organism>
<evidence type="ECO:0000313" key="2">
    <source>
        <dbReference type="Proteomes" id="UP001494588"/>
    </source>
</evidence>
<sequence>MTDTREEISCRLSSIVGLEVSVVSHATDMLTLHFGPIRHYVTRRGTPLDGGAWALHIQCDWQLENAGVVFASRADFSSDDAIRRTTNRMRQLLIESGRVIVNGISAGTSGGATIFLSTGARIVLTSDGVADEEDWRFFAPESEAKHFVIEGGKVDPWSLS</sequence>
<reference evidence="1 2" key="1">
    <citation type="submission" date="2024-01" db="EMBL/GenBank/DDBJ databases">
        <title>The diversity of rhizobia nodulating Mimosa spp. in eleven states of Brazil covering several biomes is determined by host plant, location, and edaphic factors.</title>
        <authorList>
            <person name="Rouws L."/>
            <person name="Barauna A."/>
            <person name="Beukes C."/>
            <person name="De Faria S.M."/>
            <person name="Gross E."/>
            <person name="Dos Reis Junior F.B."/>
            <person name="Simon M."/>
            <person name="Maluk M."/>
            <person name="Odee D.W."/>
            <person name="Kenicer G."/>
            <person name="Young J.P.W."/>
            <person name="Reis V.M."/>
            <person name="Zilli J."/>
            <person name="James E.K."/>
        </authorList>
    </citation>
    <scope>NUCLEOTIDE SEQUENCE [LARGE SCALE GENOMIC DNA]</scope>
    <source>
        <strain evidence="1 2">JPY77</strain>
    </source>
</reference>
<dbReference type="Proteomes" id="UP001494588">
    <property type="component" value="Unassembled WGS sequence"/>
</dbReference>
<comment type="caution">
    <text evidence="1">The sequence shown here is derived from an EMBL/GenBank/DDBJ whole genome shotgun (WGS) entry which is preliminary data.</text>
</comment>
<evidence type="ECO:0000313" key="1">
    <source>
        <dbReference type="EMBL" id="MEM5291050.1"/>
    </source>
</evidence>